<organism evidence="1 2">
    <name type="scientific">Kordia algicida OT-1</name>
    <dbReference type="NCBI Taxonomy" id="391587"/>
    <lineage>
        <taxon>Bacteria</taxon>
        <taxon>Pseudomonadati</taxon>
        <taxon>Bacteroidota</taxon>
        <taxon>Flavobacteriia</taxon>
        <taxon>Flavobacteriales</taxon>
        <taxon>Flavobacteriaceae</taxon>
        <taxon>Kordia</taxon>
    </lineage>
</organism>
<name>A9E6V6_9FLAO</name>
<dbReference type="eggNOG" id="COG0457">
    <property type="taxonomic scope" value="Bacteria"/>
</dbReference>
<accession>A9E6V6</accession>
<dbReference type="OrthoDB" id="980615at2"/>
<protein>
    <recommendedName>
        <fullName evidence="3">Mrr-like domain-containing protein</fullName>
    </recommendedName>
</protein>
<evidence type="ECO:0000313" key="1">
    <source>
        <dbReference type="EMBL" id="EDP95093.1"/>
    </source>
</evidence>
<dbReference type="STRING" id="391587.KAOT1_02119"/>
<proteinExistence type="predicted"/>
<dbReference type="HOGENOM" id="CLU_721155_0_0_10"/>
<evidence type="ECO:0008006" key="3">
    <source>
        <dbReference type="Google" id="ProtNLM"/>
    </source>
</evidence>
<keyword evidence="2" id="KW-1185">Reference proteome</keyword>
<dbReference type="RefSeq" id="WP_007092998.1">
    <property type="nucleotide sequence ID" value="NZ_CP142125.1"/>
</dbReference>
<comment type="caution">
    <text evidence="1">The sequence shown here is derived from an EMBL/GenBank/DDBJ whole genome shotgun (WGS) entry which is preliminary data.</text>
</comment>
<sequence>MKISKTLDRPTNWQDFESLCKKLWGEIWNCPETVKNGRNGQKQKGVDVYDIPSHEQQYYGIQCKGKDLYTHKQFTEKEINKEIEEAKCFVPPLKKLYLTTTAVRNAKISEIVRLKNIEHIENNLFEVHLFSWEDIVELICENRNTYDYYVNSNSFIVSNSARITFSNYDTVFTSNPKFKQRVNFYTNKASIHRNFKNSATYKMLEKQRKLIDRFSPRGFNSVEYNHSFDSFKIKIHNAGSQPIENYKLIVKFEDDITEISDTKIVKGSLLAVIPVFGTNETFIDTENKTVKIIPKNKILVSDDSYESDEIFFKPKYEQSKATIYWKLLSKSLNLKGTLIINIEPNLEKEYEYFSIEDNSEERIETGVIEDFISNRQDEEE</sequence>
<evidence type="ECO:0000313" key="2">
    <source>
        <dbReference type="Proteomes" id="UP000002945"/>
    </source>
</evidence>
<dbReference type="AlphaFoldDB" id="A9E6V6"/>
<gene>
    <name evidence="1" type="ORF">KAOT1_02119</name>
</gene>
<dbReference type="Proteomes" id="UP000002945">
    <property type="component" value="Unassembled WGS sequence"/>
</dbReference>
<reference evidence="1 2" key="1">
    <citation type="journal article" date="2011" name="J. Bacteriol.">
        <title>Genome sequence of the algicidal bacterium Kordia algicida OT-1.</title>
        <authorList>
            <person name="Lee H.S."/>
            <person name="Kang S.G."/>
            <person name="Kwon K.K."/>
            <person name="Lee J.H."/>
            <person name="Kim S.J."/>
        </authorList>
    </citation>
    <scope>NUCLEOTIDE SEQUENCE [LARGE SCALE GENOMIC DNA]</scope>
    <source>
        <strain evidence="1 2">OT-1</strain>
    </source>
</reference>
<dbReference type="EMBL" id="ABIB01000011">
    <property type="protein sequence ID" value="EDP95093.1"/>
    <property type="molecule type" value="Genomic_DNA"/>
</dbReference>